<dbReference type="AlphaFoldDB" id="A0A0B7BVX8"/>
<gene>
    <name evidence="1" type="primary">ORF214548</name>
</gene>
<accession>A0A0B7BVX8</accession>
<protein>
    <submittedName>
        <fullName evidence="1">Uncharacterized protein</fullName>
    </submittedName>
</protein>
<name>A0A0B7BVX8_9EUPU</name>
<sequence length="56" mass="6532">MYSSCTPLIPAHRFDMYYINNRTIDSNIHSTNSKLLTEICTHKYVVNNDIISLKLK</sequence>
<evidence type="ECO:0000313" key="1">
    <source>
        <dbReference type="EMBL" id="CEK97072.1"/>
    </source>
</evidence>
<feature type="non-terminal residue" evidence="1">
    <location>
        <position position="56"/>
    </location>
</feature>
<dbReference type="EMBL" id="HACG01050207">
    <property type="protein sequence ID" value="CEK97072.1"/>
    <property type="molecule type" value="Transcribed_RNA"/>
</dbReference>
<reference evidence="1" key="1">
    <citation type="submission" date="2014-12" db="EMBL/GenBank/DDBJ databases">
        <title>Insight into the proteome of Arion vulgaris.</title>
        <authorList>
            <person name="Aradska J."/>
            <person name="Bulat T."/>
            <person name="Smidak R."/>
            <person name="Sarate P."/>
            <person name="Gangsoo J."/>
            <person name="Sialana F."/>
            <person name="Bilban M."/>
            <person name="Lubec G."/>
        </authorList>
    </citation>
    <scope>NUCLEOTIDE SEQUENCE</scope>
    <source>
        <tissue evidence="1">Skin</tissue>
    </source>
</reference>
<proteinExistence type="predicted"/>
<organism evidence="1">
    <name type="scientific">Arion vulgaris</name>
    <dbReference type="NCBI Taxonomy" id="1028688"/>
    <lineage>
        <taxon>Eukaryota</taxon>
        <taxon>Metazoa</taxon>
        <taxon>Spiralia</taxon>
        <taxon>Lophotrochozoa</taxon>
        <taxon>Mollusca</taxon>
        <taxon>Gastropoda</taxon>
        <taxon>Heterobranchia</taxon>
        <taxon>Euthyneura</taxon>
        <taxon>Panpulmonata</taxon>
        <taxon>Eupulmonata</taxon>
        <taxon>Stylommatophora</taxon>
        <taxon>Helicina</taxon>
        <taxon>Arionoidea</taxon>
        <taxon>Arionidae</taxon>
        <taxon>Arion</taxon>
    </lineage>
</organism>